<keyword evidence="6 8" id="KW-0694">RNA-binding</keyword>
<dbReference type="PANTHER" id="PTHR43209">
    <property type="entry name" value="TRNA SULFURTRANSFERASE"/>
    <property type="match status" value="1"/>
</dbReference>
<dbReference type="EC" id="2.8.1.4" evidence="8"/>
<comment type="function">
    <text evidence="8">Catalyzes the ATP-dependent transfer of a sulfur to tRNA to produce 4-thiouridine in position 8 of tRNAs, which functions as a near-UV photosensor. Also catalyzes the transfer of sulfur to the sulfur carrier protein ThiS, forming ThiS-thiocarboxylate. This is a step in the synthesis of thiazole, in the thiamine biosynthesis pathway. The sulfur is donated as persulfide by IscS.</text>
</comment>
<evidence type="ECO:0000256" key="1">
    <source>
        <dbReference type="ARBA" id="ARBA00022490"/>
    </source>
</evidence>
<dbReference type="GO" id="GO:0005524">
    <property type="term" value="F:ATP binding"/>
    <property type="evidence" value="ECO:0007669"/>
    <property type="project" value="UniProtKB-UniRule"/>
</dbReference>
<keyword evidence="1 8" id="KW-0963">Cytoplasm</keyword>
<evidence type="ECO:0000256" key="4">
    <source>
        <dbReference type="ARBA" id="ARBA00022741"/>
    </source>
</evidence>
<dbReference type="InterPro" id="IPR003720">
    <property type="entry name" value="tRNA_STrfase"/>
</dbReference>
<dbReference type="GO" id="GO:0000049">
    <property type="term" value="F:tRNA binding"/>
    <property type="evidence" value="ECO:0007669"/>
    <property type="project" value="UniProtKB-UniRule"/>
</dbReference>
<dbReference type="GO" id="GO:0002937">
    <property type="term" value="P:tRNA 4-thiouridine biosynthesis"/>
    <property type="evidence" value="ECO:0007669"/>
    <property type="project" value="TreeGrafter"/>
</dbReference>
<dbReference type="InterPro" id="IPR020536">
    <property type="entry name" value="ThiI_AANH"/>
</dbReference>
<keyword evidence="12" id="KW-1185">Reference proteome</keyword>
<dbReference type="CDD" id="cd11716">
    <property type="entry name" value="THUMP_ThiI"/>
    <property type="match status" value="1"/>
</dbReference>
<comment type="pathway">
    <text evidence="8">Cofactor biosynthesis; thiamine diphosphate biosynthesis.</text>
</comment>
<feature type="binding site" evidence="8">
    <location>
        <position position="323"/>
    </location>
    <ligand>
        <name>ATP</name>
        <dbReference type="ChEBI" id="CHEBI:30616"/>
    </ligand>
</feature>
<dbReference type="Gene3D" id="3.40.50.620">
    <property type="entry name" value="HUPs"/>
    <property type="match status" value="1"/>
</dbReference>
<keyword evidence="3 8" id="KW-0808">Transferase</keyword>
<dbReference type="EMBL" id="FNPC01000011">
    <property type="protein sequence ID" value="SDY82230.1"/>
    <property type="molecule type" value="Genomic_DNA"/>
</dbReference>
<keyword evidence="7 8" id="KW-0784">Thiamine biosynthesis</keyword>
<dbReference type="InterPro" id="IPR050102">
    <property type="entry name" value="tRNA_sulfurtransferase_ThiI"/>
</dbReference>
<comment type="catalytic activity">
    <reaction evidence="8">
        <text>[ThiS sulfur-carrier protein]-C-terminal Gly-Gly-AMP + S-sulfanyl-L-cysteinyl-[cysteine desulfurase] + AH2 = [ThiS sulfur-carrier protein]-C-terminal-Gly-aminoethanethioate + L-cysteinyl-[cysteine desulfurase] + A + AMP + 2 H(+)</text>
        <dbReference type="Rhea" id="RHEA:43340"/>
        <dbReference type="Rhea" id="RHEA-COMP:12157"/>
        <dbReference type="Rhea" id="RHEA-COMP:12158"/>
        <dbReference type="Rhea" id="RHEA-COMP:12910"/>
        <dbReference type="Rhea" id="RHEA-COMP:19908"/>
        <dbReference type="ChEBI" id="CHEBI:13193"/>
        <dbReference type="ChEBI" id="CHEBI:15378"/>
        <dbReference type="ChEBI" id="CHEBI:17499"/>
        <dbReference type="ChEBI" id="CHEBI:29950"/>
        <dbReference type="ChEBI" id="CHEBI:61963"/>
        <dbReference type="ChEBI" id="CHEBI:90618"/>
        <dbReference type="ChEBI" id="CHEBI:232372"/>
        <dbReference type="ChEBI" id="CHEBI:456215"/>
    </reaction>
</comment>
<name>A0A1H3N0I6_9EURY</name>
<evidence type="ECO:0000256" key="5">
    <source>
        <dbReference type="ARBA" id="ARBA00022840"/>
    </source>
</evidence>
<dbReference type="InterPro" id="IPR014729">
    <property type="entry name" value="Rossmann-like_a/b/a_fold"/>
</dbReference>
<evidence type="ECO:0000259" key="10">
    <source>
        <dbReference type="PROSITE" id="PS51165"/>
    </source>
</evidence>
<evidence type="ECO:0000313" key="11">
    <source>
        <dbReference type="EMBL" id="SDY82230.1"/>
    </source>
</evidence>
<dbReference type="SMART" id="SM00981">
    <property type="entry name" value="THUMP"/>
    <property type="match status" value="1"/>
</dbReference>
<sequence length="411" mass="43573">MTTGPAAPIGTDRVPPGADAVLVRVGAIGTKSERVRYEMQSQLGRNLRALLADRGIDASVRHRRNRPVLEPTKSSTGDDPGPETVAAAVDAATDAPGVVSASPAVTVAPTAEAVTDALATVAADRFDGGSFAVRVNRVGDHPFTSEDLERDGGSAVFEAVADPDPTVDLEDPDVTFRADVADEEAFVFVEKHPGPGGLPLGSQRPLVALLSGGIDSPVAAFEVMRRGAPVTPIYLDLGDFGGPDHRARAEEAARTLAEYAPNHLDAIRVVDAGEVCRRLAGTLEQGRMLVFRRFMYRIAADIAADRGATGVVTGEVIGQKSSQTTQNLSVLDSVTDFPIHRPLLTLDKPTIVERAERIGTRDTADITVGCDRFAPDRVETRAGLEQIADIEPEWLREAAREAADGAERVPL</sequence>
<dbReference type="GO" id="GO:0140741">
    <property type="term" value="F:tRNA-uracil-4 sulfurtransferase activity"/>
    <property type="evidence" value="ECO:0007669"/>
    <property type="project" value="UniProtKB-EC"/>
</dbReference>
<evidence type="ECO:0000313" key="12">
    <source>
        <dbReference type="Proteomes" id="UP000199079"/>
    </source>
</evidence>
<dbReference type="InterPro" id="IPR049962">
    <property type="entry name" value="THUMP_ThiI"/>
</dbReference>
<dbReference type="HAMAP" id="MF_00021">
    <property type="entry name" value="ThiI"/>
    <property type="match status" value="1"/>
</dbReference>
<comment type="subcellular location">
    <subcellularLocation>
        <location evidence="8">Cytoplasm</location>
    </subcellularLocation>
</comment>
<feature type="binding site" evidence="8">
    <location>
        <position position="292"/>
    </location>
    <ligand>
        <name>ATP</name>
        <dbReference type="ChEBI" id="CHEBI:30616"/>
    </ligand>
</feature>
<dbReference type="Pfam" id="PF02926">
    <property type="entry name" value="THUMP"/>
    <property type="match status" value="1"/>
</dbReference>
<dbReference type="SUPFAM" id="SSF52402">
    <property type="entry name" value="Adenine nucleotide alpha hydrolases-like"/>
    <property type="match status" value="1"/>
</dbReference>
<dbReference type="GO" id="GO:0004810">
    <property type="term" value="F:CCA tRNA nucleotidyltransferase activity"/>
    <property type="evidence" value="ECO:0007669"/>
    <property type="project" value="InterPro"/>
</dbReference>
<evidence type="ECO:0000256" key="3">
    <source>
        <dbReference type="ARBA" id="ARBA00022679"/>
    </source>
</evidence>
<dbReference type="Pfam" id="PF02568">
    <property type="entry name" value="ThiI"/>
    <property type="match status" value="1"/>
</dbReference>
<feature type="binding site" evidence="8">
    <location>
        <begin position="209"/>
        <end position="210"/>
    </location>
    <ligand>
        <name>ATP</name>
        <dbReference type="ChEBI" id="CHEBI:30616"/>
    </ligand>
</feature>
<dbReference type="Gene3D" id="3.30.2130.30">
    <property type="match status" value="1"/>
</dbReference>
<evidence type="ECO:0000256" key="6">
    <source>
        <dbReference type="ARBA" id="ARBA00022884"/>
    </source>
</evidence>
<dbReference type="GO" id="GO:0009228">
    <property type="term" value="P:thiamine biosynthetic process"/>
    <property type="evidence" value="ECO:0007669"/>
    <property type="project" value="UniProtKB-KW"/>
</dbReference>
<dbReference type="OrthoDB" id="372227at2157"/>
<evidence type="ECO:0000256" key="7">
    <source>
        <dbReference type="ARBA" id="ARBA00022977"/>
    </source>
</evidence>
<comment type="similarity">
    <text evidence="8">Belongs to the ThiI family.</text>
</comment>
<protein>
    <recommendedName>
        <fullName evidence="8">Probable tRNA sulfurtransferase</fullName>
        <ecNumber evidence="8">2.8.1.4</ecNumber>
    </recommendedName>
    <alternativeName>
        <fullName evidence="8">Sulfur carrier protein ThiS sulfurtransferase</fullName>
    </alternativeName>
    <alternativeName>
        <fullName evidence="8">Thiamine biosynthesis protein ThiI</fullName>
    </alternativeName>
    <alternativeName>
        <fullName evidence="8">tRNA 4-thiouridine synthase</fullName>
    </alternativeName>
</protein>
<comment type="catalytic activity">
    <reaction evidence="8">
        <text>[ThiI sulfur-carrier protein]-S-sulfanyl-L-cysteine + a uridine in tRNA + 2 reduced [2Fe-2S]-[ferredoxin] + ATP + H(+) = [ThiI sulfur-carrier protein]-L-cysteine + a 4-thiouridine in tRNA + 2 oxidized [2Fe-2S]-[ferredoxin] + AMP + diphosphate</text>
        <dbReference type="Rhea" id="RHEA:24176"/>
        <dbReference type="Rhea" id="RHEA-COMP:10000"/>
        <dbReference type="Rhea" id="RHEA-COMP:10001"/>
        <dbReference type="Rhea" id="RHEA-COMP:13337"/>
        <dbReference type="Rhea" id="RHEA-COMP:13338"/>
        <dbReference type="Rhea" id="RHEA-COMP:13339"/>
        <dbReference type="Rhea" id="RHEA-COMP:13340"/>
        <dbReference type="ChEBI" id="CHEBI:15378"/>
        <dbReference type="ChEBI" id="CHEBI:29950"/>
        <dbReference type="ChEBI" id="CHEBI:30616"/>
        <dbReference type="ChEBI" id="CHEBI:33019"/>
        <dbReference type="ChEBI" id="CHEBI:33737"/>
        <dbReference type="ChEBI" id="CHEBI:33738"/>
        <dbReference type="ChEBI" id="CHEBI:61963"/>
        <dbReference type="ChEBI" id="CHEBI:65315"/>
        <dbReference type="ChEBI" id="CHEBI:136798"/>
        <dbReference type="ChEBI" id="CHEBI:456215"/>
        <dbReference type="EC" id="2.8.1.4"/>
    </reaction>
</comment>
<gene>
    <name evidence="8" type="primary">thiI</name>
    <name evidence="11" type="ORF">SAMN05216564_1116</name>
</gene>
<dbReference type="PROSITE" id="PS51165">
    <property type="entry name" value="THUMP"/>
    <property type="match status" value="1"/>
</dbReference>
<dbReference type="InterPro" id="IPR054173">
    <property type="entry name" value="ThiI_fer"/>
</dbReference>
<dbReference type="PANTHER" id="PTHR43209:SF1">
    <property type="entry name" value="TRNA SULFURTRANSFERASE"/>
    <property type="match status" value="1"/>
</dbReference>
<dbReference type="GO" id="GO:0005829">
    <property type="term" value="C:cytosol"/>
    <property type="evidence" value="ECO:0007669"/>
    <property type="project" value="TreeGrafter"/>
</dbReference>
<feature type="binding site" evidence="8">
    <location>
        <position position="314"/>
    </location>
    <ligand>
        <name>ATP</name>
        <dbReference type="ChEBI" id="CHEBI:30616"/>
    </ligand>
</feature>
<dbReference type="Proteomes" id="UP000199079">
    <property type="component" value="Unassembled WGS sequence"/>
</dbReference>
<feature type="region of interest" description="Disordered" evidence="9">
    <location>
        <begin position="61"/>
        <end position="82"/>
    </location>
</feature>
<keyword evidence="4 8" id="KW-0547">Nucleotide-binding</keyword>
<organism evidence="11 12">
    <name type="scientific">Halopenitus persicus</name>
    <dbReference type="NCBI Taxonomy" id="1048396"/>
    <lineage>
        <taxon>Archaea</taxon>
        <taxon>Methanobacteriati</taxon>
        <taxon>Methanobacteriota</taxon>
        <taxon>Stenosarchaea group</taxon>
        <taxon>Halobacteria</taxon>
        <taxon>Halobacteriales</taxon>
        <taxon>Haloferacaceae</taxon>
        <taxon>Halopenitus</taxon>
    </lineage>
</organism>
<dbReference type="GO" id="GO:0052837">
    <property type="term" value="P:thiazole biosynthetic process"/>
    <property type="evidence" value="ECO:0007669"/>
    <property type="project" value="TreeGrafter"/>
</dbReference>
<dbReference type="SUPFAM" id="SSF143437">
    <property type="entry name" value="THUMP domain-like"/>
    <property type="match status" value="1"/>
</dbReference>
<evidence type="ECO:0000256" key="2">
    <source>
        <dbReference type="ARBA" id="ARBA00022555"/>
    </source>
</evidence>
<evidence type="ECO:0000256" key="9">
    <source>
        <dbReference type="SAM" id="MobiDB-lite"/>
    </source>
</evidence>
<dbReference type="UniPathway" id="UPA00060"/>
<comment type="caution">
    <text evidence="8">Lacks conserved residue(s) required for the propagation of feature annotation.</text>
</comment>
<keyword evidence="5 8" id="KW-0067">ATP-binding</keyword>
<dbReference type="InterPro" id="IPR004114">
    <property type="entry name" value="THUMP_dom"/>
</dbReference>
<feature type="domain" description="THUMP" evidence="10">
    <location>
        <begin position="86"/>
        <end position="191"/>
    </location>
</feature>
<dbReference type="RefSeq" id="WP_092734560.1">
    <property type="nucleotide sequence ID" value="NZ_FNPC01000011.1"/>
</dbReference>
<evidence type="ECO:0000256" key="8">
    <source>
        <dbReference type="HAMAP-Rule" id="MF_00021"/>
    </source>
</evidence>
<proteinExistence type="inferred from homology"/>
<keyword evidence="2 8" id="KW-0820">tRNA-binding</keyword>
<dbReference type="AlphaFoldDB" id="A0A1H3N0I6"/>
<accession>A0A1H3N0I6</accession>
<dbReference type="Pfam" id="PF22025">
    <property type="entry name" value="ThiI_fer"/>
    <property type="match status" value="1"/>
</dbReference>
<reference evidence="12" key="1">
    <citation type="submission" date="2016-10" db="EMBL/GenBank/DDBJ databases">
        <authorList>
            <person name="Varghese N."/>
            <person name="Submissions S."/>
        </authorList>
    </citation>
    <scope>NUCLEOTIDE SEQUENCE [LARGE SCALE GENOMIC DNA]</scope>
    <source>
        <strain evidence="12">DC30,IBRC 10041,KCTC 4046</strain>
    </source>
</reference>
<dbReference type="GO" id="GO:0009229">
    <property type="term" value="P:thiamine diphosphate biosynthetic process"/>
    <property type="evidence" value="ECO:0007669"/>
    <property type="project" value="UniProtKB-UniRule"/>
</dbReference>